<dbReference type="PANTHER" id="PTHR31904">
    <property type="entry name" value="BYPASS OF STOP CODON PROTEIN 5-RELATED"/>
    <property type="match status" value="1"/>
</dbReference>
<protein>
    <submittedName>
        <fullName evidence="2">Arrestin (Or S-antigen), N-terminal domain protein</fullName>
    </submittedName>
</protein>
<name>A0A1C1CMM0_9EURO</name>
<dbReference type="Gene3D" id="2.60.40.640">
    <property type="match status" value="1"/>
</dbReference>
<dbReference type="STRING" id="86049.A0A1C1CMM0"/>
<evidence type="ECO:0000313" key="2">
    <source>
        <dbReference type="EMBL" id="OCT49758.1"/>
    </source>
</evidence>
<accession>A0A1C1CMM0</accession>
<comment type="caution">
    <text evidence="2">The sequence shown here is derived from an EMBL/GenBank/DDBJ whole genome shotgun (WGS) entry which is preliminary data.</text>
</comment>
<dbReference type="InterPro" id="IPR014752">
    <property type="entry name" value="Arrestin-like_C"/>
</dbReference>
<feature type="region of interest" description="Disordered" evidence="1">
    <location>
        <begin position="378"/>
        <end position="402"/>
    </location>
</feature>
<dbReference type="EMBL" id="LGRB01000010">
    <property type="protein sequence ID" value="OCT49758.1"/>
    <property type="molecule type" value="Genomic_DNA"/>
</dbReference>
<gene>
    <name evidence="2" type="ORF">CLCR_06779</name>
</gene>
<organism evidence="2 3">
    <name type="scientific">Cladophialophora carrionii</name>
    <dbReference type="NCBI Taxonomy" id="86049"/>
    <lineage>
        <taxon>Eukaryota</taxon>
        <taxon>Fungi</taxon>
        <taxon>Dikarya</taxon>
        <taxon>Ascomycota</taxon>
        <taxon>Pezizomycotina</taxon>
        <taxon>Eurotiomycetes</taxon>
        <taxon>Chaetothyriomycetidae</taxon>
        <taxon>Chaetothyriales</taxon>
        <taxon>Herpotrichiellaceae</taxon>
        <taxon>Cladophialophora</taxon>
    </lineage>
</organism>
<dbReference type="InterPro" id="IPR039634">
    <property type="entry name" value="Bul1-like"/>
</dbReference>
<dbReference type="Proteomes" id="UP000094526">
    <property type="component" value="Unassembled WGS sequence"/>
</dbReference>
<dbReference type="AlphaFoldDB" id="A0A1C1CMM0"/>
<feature type="region of interest" description="Disordered" evidence="1">
    <location>
        <begin position="540"/>
        <end position="632"/>
    </location>
</feature>
<dbReference type="VEuPathDB" id="FungiDB:G647_08682"/>
<dbReference type="VEuPathDB" id="FungiDB:CLCR_06779"/>
<dbReference type="eggNOG" id="ENOG502QSAC">
    <property type="taxonomic scope" value="Eukaryota"/>
</dbReference>
<reference evidence="3" key="1">
    <citation type="submission" date="2015-07" db="EMBL/GenBank/DDBJ databases">
        <authorList>
            <person name="Teixeira M.M."/>
            <person name="Souza R.C."/>
            <person name="Almeida L.G."/>
            <person name="Vicente V.A."/>
            <person name="de Hoog S."/>
            <person name="Bocca A.L."/>
            <person name="de Almeida S.R."/>
            <person name="Vasconcelos A.T."/>
            <person name="Felipe M.S."/>
        </authorList>
    </citation>
    <scope>NUCLEOTIDE SEQUENCE [LARGE SCALE GENOMIC DNA]</scope>
    <source>
        <strain evidence="3">KSF</strain>
    </source>
</reference>
<proteinExistence type="predicted"/>
<sequence>MSTPGPTISGEMPSFLTNVPGYTRSRSLALPATQRRGSAIANAIGLRKRSELDIVLDGDADFVHSYSTYDEIKGHVVIKFEKDTHFDDLNVTFEGQTCTYVEKIATAAPTAGRTTGRHTFLKVQQPIADGLLPENGLFEAGVTYTVPFTFVVPDRLLPFICSHKVDTEQLRREHLQLPPSLGDPSVSGDGHMLMDDLAPEMSKISYSIRARITKWNATGRILEVADKSERIRIVPAREEAPPVEVDDMESNYIMRKEKSVKKGLFKIGKVGRLTAETTQPRSMRLPHPQKRQTEPISTMATINLRFDPASPDDVPPQLDSIVSKLKVYTFFGAAPYRVTPDARRHDNWSTLHGIYPESVSLSSRALSTVSWVRHGSAGRESFSSSDLSRRPSGYSTTSTTSIPEPSCAYEFGSPFYTASLPVPIALPTASGSNRPKVFVPTFHSCIVSRTYSLELNICFRNPGTNVSSSHVTLKTPIQISSEGGIPPVQVQETEAAIAAEIEQQFGLYEADQLEEAGLGLESPVYEETELNPLISGTRHMSLAQPVPSPGRAPALHAGVDASAPPEYRAGAFNTYSSRDRLGGPRTQALSGVDPVCETESSGSESPELERPGQRGQASKNQDQDADADADADTLFYNYC</sequence>
<evidence type="ECO:0000313" key="3">
    <source>
        <dbReference type="Proteomes" id="UP000094526"/>
    </source>
</evidence>
<evidence type="ECO:0000256" key="1">
    <source>
        <dbReference type="SAM" id="MobiDB-lite"/>
    </source>
</evidence>
<feature type="compositionally biased region" description="Low complexity" evidence="1">
    <location>
        <begin position="379"/>
        <end position="401"/>
    </location>
</feature>
<dbReference type="OrthoDB" id="2283785at2759"/>
<dbReference type="PANTHER" id="PTHR31904:SF1">
    <property type="entry name" value="BYPASS OF STOP CODON PROTEIN 5-RELATED"/>
    <property type="match status" value="1"/>
</dbReference>
<keyword evidence="3" id="KW-1185">Reference proteome</keyword>